<organism evidence="1 2">
    <name type="scientific">Trifolium medium</name>
    <dbReference type="NCBI Taxonomy" id="97028"/>
    <lineage>
        <taxon>Eukaryota</taxon>
        <taxon>Viridiplantae</taxon>
        <taxon>Streptophyta</taxon>
        <taxon>Embryophyta</taxon>
        <taxon>Tracheophyta</taxon>
        <taxon>Spermatophyta</taxon>
        <taxon>Magnoliopsida</taxon>
        <taxon>eudicotyledons</taxon>
        <taxon>Gunneridae</taxon>
        <taxon>Pentapetalae</taxon>
        <taxon>rosids</taxon>
        <taxon>fabids</taxon>
        <taxon>Fabales</taxon>
        <taxon>Fabaceae</taxon>
        <taxon>Papilionoideae</taxon>
        <taxon>50 kb inversion clade</taxon>
        <taxon>NPAAA clade</taxon>
        <taxon>Hologalegina</taxon>
        <taxon>IRL clade</taxon>
        <taxon>Trifolieae</taxon>
        <taxon>Trifolium</taxon>
    </lineage>
</organism>
<dbReference type="AlphaFoldDB" id="A0A392VU26"/>
<name>A0A392VU26_9FABA</name>
<dbReference type="Proteomes" id="UP000265520">
    <property type="component" value="Unassembled WGS sequence"/>
</dbReference>
<evidence type="ECO:0000313" key="1">
    <source>
        <dbReference type="EMBL" id="MCI91756.1"/>
    </source>
</evidence>
<evidence type="ECO:0000313" key="2">
    <source>
        <dbReference type="Proteomes" id="UP000265520"/>
    </source>
</evidence>
<proteinExistence type="predicted"/>
<dbReference type="EMBL" id="LXQA011281514">
    <property type="protein sequence ID" value="MCI91756.1"/>
    <property type="molecule type" value="Genomic_DNA"/>
</dbReference>
<protein>
    <submittedName>
        <fullName evidence="1">6-phosphogluconolactonase</fullName>
    </submittedName>
</protein>
<comment type="caution">
    <text evidence="1">The sequence shown here is derived from an EMBL/GenBank/DDBJ whole genome shotgun (WGS) entry which is preliminary data.</text>
</comment>
<reference evidence="1 2" key="1">
    <citation type="journal article" date="2018" name="Front. Plant Sci.">
        <title>Red Clover (Trifolium pratense) and Zigzag Clover (T. medium) - A Picture of Genomic Similarities and Differences.</title>
        <authorList>
            <person name="Dluhosova J."/>
            <person name="Istvanek J."/>
            <person name="Nedelnik J."/>
            <person name="Repkova J."/>
        </authorList>
    </citation>
    <scope>NUCLEOTIDE SEQUENCE [LARGE SCALE GENOMIC DNA]</scope>
    <source>
        <strain evidence="2">cv. 10/8</strain>
        <tissue evidence="1">Leaf</tissue>
    </source>
</reference>
<keyword evidence="2" id="KW-1185">Reference proteome</keyword>
<sequence>CKAVKSSMAAAQLEICEKEERAVSLAKYTVDLSNKFTHQRGAFTVCLYGGSLINYLQLVSSSFPFH</sequence>
<feature type="non-terminal residue" evidence="1">
    <location>
        <position position="1"/>
    </location>
</feature>
<accession>A0A392VU26</accession>